<dbReference type="GO" id="GO:0030864">
    <property type="term" value="C:cortical actin cytoskeleton"/>
    <property type="evidence" value="ECO:0007669"/>
    <property type="project" value="TreeGrafter"/>
</dbReference>
<evidence type="ECO:0000259" key="2">
    <source>
        <dbReference type="PROSITE" id="PS51263"/>
    </source>
</evidence>
<organism evidence="4 5">
    <name type="scientific">Planoprotostelium fungivorum</name>
    <dbReference type="NCBI Taxonomy" id="1890364"/>
    <lineage>
        <taxon>Eukaryota</taxon>
        <taxon>Amoebozoa</taxon>
        <taxon>Evosea</taxon>
        <taxon>Variosea</taxon>
        <taxon>Cavosteliida</taxon>
        <taxon>Cavosteliaceae</taxon>
        <taxon>Planoprotostelium</taxon>
    </lineage>
</organism>
<evidence type="ECO:0000259" key="3">
    <source>
        <dbReference type="PROSITE" id="PS51294"/>
    </source>
</evidence>
<name>A0A2P6N8N3_9EUKA</name>
<comment type="caution">
    <text evidence="4">The sequence shown here is derived from an EMBL/GenBank/DDBJ whole genome shotgun (WGS) entry which is preliminary data.</text>
</comment>
<feature type="domain" description="HTH myb-type" evidence="3">
    <location>
        <begin position="1"/>
        <end position="15"/>
    </location>
</feature>
<dbReference type="SUPFAM" id="SSF55753">
    <property type="entry name" value="Actin depolymerizing proteins"/>
    <property type="match status" value="2"/>
</dbReference>
<dbReference type="PANTHER" id="PTHR10829">
    <property type="entry name" value="CORTACTIN AND DREBRIN"/>
    <property type="match status" value="1"/>
</dbReference>
<dbReference type="OrthoDB" id="20822at2759"/>
<dbReference type="STRING" id="1890364.A0A2P6N8N3"/>
<dbReference type="SMART" id="SM00102">
    <property type="entry name" value="ADF"/>
    <property type="match status" value="2"/>
</dbReference>
<dbReference type="EMBL" id="MDYQ01000154">
    <property type="protein sequence ID" value="PRP80304.1"/>
    <property type="molecule type" value="Genomic_DNA"/>
</dbReference>
<dbReference type="Gene3D" id="3.40.20.10">
    <property type="entry name" value="Severin"/>
    <property type="match status" value="2"/>
</dbReference>
<feature type="compositionally biased region" description="Basic and acidic residues" evidence="1">
    <location>
        <begin position="215"/>
        <end position="230"/>
    </location>
</feature>
<dbReference type="GO" id="GO:0030427">
    <property type="term" value="C:site of polarized growth"/>
    <property type="evidence" value="ECO:0007669"/>
    <property type="project" value="TreeGrafter"/>
</dbReference>
<keyword evidence="5" id="KW-1185">Reference proteome</keyword>
<feature type="region of interest" description="Disordered" evidence="1">
    <location>
        <begin position="200"/>
        <end position="230"/>
    </location>
</feature>
<dbReference type="InParanoid" id="A0A2P6N8N3"/>
<evidence type="ECO:0000313" key="5">
    <source>
        <dbReference type="Proteomes" id="UP000241769"/>
    </source>
</evidence>
<feature type="domain" description="ADF-H" evidence="2">
    <location>
        <begin position="225"/>
        <end position="359"/>
    </location>
</feature>
<dbReference type="InterPro" id="IPR029006">
    <property type="entry name" value="ADF-H/Gelsolin-like_dom_sf"/>
</dbReference>
<dbReference type="Pfam" id="PF00241">
    <property type="entry name" value="Cofilin_ADF"/>
    <property type="match status" value="2"/>
</dbReference>
<dbReference type="GO" id="GO:0005884">
    <property type="term" value="C:actin filament"/>
    <property type="evidence" value="ECO:0007669"/>
    <property type="project" value="TreeGrafter"/>
</dbReference>
<dbReference type="GO" id="GO:0051015">
    <property type="term" value="F:actin filament binding"/>
    <property type="evidence" value="ECO:0007669"/>
    <property type="project" value="TreeGrafter"/>
</dbReference>
<evidence type="ECO:0000313" key="4">
    <source>
        <dbReference type="EMBL" id="PRP80304.1"/>
    </source>
</evidence>
<dbReference type="Proteomes" id="UP000241769">
    <property type="component" value="Unassembled WGS sequence"/>
</dbReference>
<proteinExistence type="predicted"/>
<reference evidence="4 5" key="1">
    <citation type="journal article" date="2018" name="Genome Biol. Evol.">
        <title>Multiple Roots of Fruiting Body Formation in Amoebozoa.</title>
        <authorList>
            <person name="Hillmann F."/>
            <person name="Forbes G."/>
            <person name="Novohradska S."/>
            <person name="Ferling I."/>
            <person name="Riege K."/>
            <person name="Groth M."/>
            <person name="Westermann M."/>
            <person name="Marz M."/>
            <person name="Spaller T."/>
            <person name="Winckler T."/>
            <person name="Schaap P."/>
            <person name="Glockner G."/>
        </authorList>
    </citation>
    <scope>NUCLEOTIDE SEQUENCE [LARGE SCALE GENOMIC DNA]</scope>
    <source>
        <strain evidence="4 5">Jena</strain>
    </source>
</reference>
<evidence type="ECO:0000256" key="1">
    <source>
        <dbReference type="SAM" id="MobiDB-lite"/>
    </source>
</evidence>
<dbReference type="InterPro" id="IPR002108">
    <property type="entry name" value="ADF-H"/>
</dbReference>
<dbReference type="PANTHER" id="PTHR10829:SF25">
    <property type="entry name" value="DREBRIN-LIKE PROTEIN"/>
    <property type="match status" value="1"/>
</dbReference>
<dbReference type="PROSITE" id="PS51263">
    <property type="entry name" value="ADF_H"/>
    <property type="match status" value="2"/>
</dbReference>
<gene>
    <name evidence="4" type="ORF">PROFUN_11782</name>
</gene>
<dbReference type="PROSITE" id="PS51294">
    <property type="entry name" value="HTH_MYB"/>
    <property type="match status" value="1"/>
</dbReference>
<dbReference type="InterPro" id="IPR017930">
    <property type="entry name" value="Myb_dom"/>
</dbReference>
<protein>
    <submittedName>
        <fullName evidence="4">Actin binding protein</fullName>
    </submittedName>
</protein>
<dbReference type="AlphaFoldDB" id="A0A2P6N8N3"/>
<dbReference type="GO" id="GO:0030833">
    <property type="term" value="P:regulation of actin filament polymerization"/>
    <property type="evidence" value="ECO:0007669"/>
    <property type="project" value="TreeGrafter"/>
</dbReference>
<feature type="domain" description="ADF-H" evidence="2">
    <location>
        <begin position="60"/>
        <end position="194"/>
    </location>
</feature>
<sequence>MSLKEHWIKLLRRSQCVDHPQLIVLPTRISSSVLDLMLLLLEYALLTVQPRSRSGSSKRQASFKDPQDILDALGELRNHSSGINWVMMEYEGSKIKLSGTGSGGFEEASSLLQDDAIRFVVVEVTVSGDEYNPVKYVLLTWVGQQVPPGINKARVGGHRPELVKFIQQKVAISTEFQPSMRSDLNSKSLADKLTRIAKQNTESAEEKKHINARPEVNKGDRSKSGLKVADPEGLKSELKKVHTHEYKWVTIATVPGQKDEVAYVSHGKGDYEELKSHFPTDKVVYALYSQKVVETTNTTFKHVLISMVGSDTGPLVKARSSAHRSELGDFIQSAIPFHSHYQALTVDELSEKDVLAKLLQTRV</sequence>
<accession>A0A2P6N8N3</accession>